<dbReference type="InterPro" id="IPR021345">
    <property type="entry name" value="DUF2961"/>
</dbReference>
<protein>
    <recommendedName>
        <fullName evidence="5">DUF2961 domain-containing protein</fullName>
    </recommendedName>
</protein>
<dbReference type="EMBL" id="FQWO01000002">
    <property type="protein sequence ID" value="SHG43751.1"/>
    <property type="molecule type" value="Genomic_DNA"/>
</dbReference>
<evidence type="ECO:0000313" key="4">
    <source>
        <dbReference type="Proteomes" id="UP000237771"/>
    </source>
</evidence>
<evidence type="ECO:0000313" key="3">
    <source>
        <dbReference type="Proteomes" id="UP000184384"/>
    </source>
</evidence>
<accession>A0A1M5JT76</accession>
<reference evidence="1 4" key="3">
    <citation type="submission" date="2018-03" db="EMBL/GenBank/DDBJ databases">
        <title>Genomic Encyclopedia of Archaeal and Bacterial Type Strains, Phase II (KMG-II): from individual species to whole genera.</title>
        <authorList>
            <person name="Goeker M."/>
        </authorList>
    </citation>
    <scope>NUCLEOTIDE SEQUENCE [LARGE SCALE GENOMIC DNA]</scope>
    <source>
        <strain evidence="1 4">DSM 17797</strain>
    </source>
</reference>
<dbReference type="Gene3D" id="2.60.120.1390">
    <property type="match status" value="3"/>
</dbReference>
<evidence type="ECO:0000313" key="2">
    <source>
        <dbReference type="EMBL" id="SHG43751.1"/>
    </source>
</evidence>
<evidence type="ECO:0000313" key="1">
    <source>
        <dbReference type="EMBL" id="PRZ26052.1"/>
    </source>
</evidence>
<sequence>MKKSYFLLLPILLVVLMSFKMLVGNKIISIDSLLNEMVDRDNLARFPEQNYTCAQFSSYDRATVSPEKEGWFANWDRSMFIRTEQHGDRKEYVMMDSNGPGSIVRFWMTFAGKDCGKGILRIYIDNDTIPAIEGGAMDILSGEKIANSPLATSVSTLTKYEMRGHNLYFPIPYAKHCKVTYQSDNITDAGAKKGEAVYYNINYRTYEKGSEIISYSSEQKNKAQTARNATENKLAQLNKTISVPTEKHKIVGKIKPNDKLSISFNGSKAIRKISIKLAAKNLEQALRSTVLNITYDDIENKKASTSVWCPVGDFFGTGYQIREINTWYTEVSKDGLLSAWWVMPFEKNCTLSLTNLGDQIVEVSEGEIEVGSWKWDESSMYFGAYWKEFHHLKTGEMKNNSGLAGSPFDINYVTLSGKGVYVGDAVTLFNTVYAWWGEGDEKIYVDGEKFPSHIGTGTEDYYGYAWCRPEKIINHPFIAQPDGSGNFVPGYTVNSRYRSLDAIPFKTSFKFDMEMWHWTRATINFAPVCFYYLRGSKDPNSNPDIEGAKGAVAIKRTDIISPEVEYDNANKPTSIQAESMIFEKASGGDFAYDNSEKYGWADNMEANWSSAKKGDKLSFGFVSNTKATLQTNAVFTIRNNSGKFRFTLNNKKVILDLAGEKTMLRTIDLGFVKLNKGKNKILVEVIDVPPSKTNTVEFGFDQLLFGNKIK</sequence>
<dbReference type="STRING" id="280093.SAMN05443373_10210"/>
<keyword evidence="4" id="KW-1185">Reference proteome</keyword>
<dbReference type="EMBL" id="PVUB01000002">
    <property type="protein sequence ID" value="PRZ26052.1"/>
    <property type="molecule type" value="Genomic_DNA"/>
</dbReference>
<reference evidence="2" key="1">
    <citation type="submission" date="2016-11" db="EMBL/GenBank/DDBJ databases">
        <authorList>
            <person name="Jaros S."/>
            <person name="Januszkiewicz K."/>
            <person name="Wedrychowicz H."/>
        </authorList>
    </citation>
    <scope>NUCLEOTIDE SEQUENCE [LARGE SCALE GENOMIC DNA]</scope>
    <source>
        <strain evidence="2">DSM 19729</strain>
    </source>
</reference>
<proteinExistence type="predicted"/>
<evidence type="ECO:0008006" key="5">
    <source>
        <dbReference type="Google" id="ProtNLM"/>
    </source>
</evidence>
<organism evidence="2 3">
    <name type="scientific">Flavobacterium granuli</name>
    <dbReference type="NCBI Taxonomy" id="280093"/>
    <lineage>
        <taxon>Bacteria</taxon>
        <taxon>Pseudomonadati</taxon>
        <taxon>Bacteroidota</taxon>
        <taxon>Flavobacteriia</taxon>
        <taxon>Flavobacteriales</taxon>
        <taxon>Flavobacteriaceae</taxon>
        <taxon>Flavobacterium</taxon>
    </lineage>
</organism>
<name>A0A1M5JT76_9FLAO</name>
<dbReference type="Proteomes" id="UP000237771">
    <property type="component" value="Unassembled WGS sequence"/>
</dbReference>
<reference evidence="3" key="2">
    <citation type="submission" date="2016-11" db="EMBL/GenBank/DDBJ databases">
        <authorList>
            <person name="Varghese N."/>
            <person name="Submissions S."/>
        </authorList>
    </citation>
    <scope>NUCLEOTIDE SEQUENCE [LARGE SCALE GENOMIC DNA]</scope>
    <source>
        <strain evidence="3">DSM 19729</strain>
    </source>
</reference>
<gene>
    <name evidence="1" type="ORF">BC624_10210</name>
    <name evidence="2" type="ORF">SAMN05443373_10210</name>
</gene>
<dbReference type="Proteomes" id="UP000184384">
    <property type="component" value="Unassembled WGS sequence"/>
</dbReference>
<dbReference type="Pfam" id="PF11175">
    <property type="entry name" value="DUF2961"/>
    <property type="match status" value="1"/>
</dbReference>
<dbReference type="RefSeq" id="WP_072939850.1">
    <property type="nucleotide sequence ID" value="NZ_FQWO01000002.1"/>
</dbReference>
<dbReference type="AlphaFoldDB" id="A0A1M5JT76"/>
<dbReference type="OrthoDB" id="2518538at2"/>